<reference evidence="4 5" key="1">
    <citation type="submission" date="2019-01" db="EMBL/GenBank/DDBJ databases">
        <authorList>
            <person name="Alioto T."/>
            <person name="Alioto T."/>
        </authorList>
    </citation>
    <scope>NUCLEOTIDE SEQUENCE [LARGE SCALE GENOMIC DNA]</scope>
</reference>
<evidence type="ECO:0000313" key="4">
    <source>
        <dbReference type="EMBL" id="VFV32747.1"/>
    </source>
</evidence>
<dbReference type="SUPFAM" id="SSF54575">
    <property type="entry name" value="Ribosomal protein L31e"/>
    <property type="match status" value="1"/>
</dbReference>
<proteinExistence type="inferred from homology"/>
<accession>A0A485NJE9</accession>
<organism evidence="4 5">
    <name type="scientific">Lynx pardinus</name>
    <name type="common">Iberian lynx</name>
    <name type="synonym">Felis pardina</name>
    <dbReference type="NCBI Taxonomy" id="191816"/>
    <lineage>
        <taxon>Eukaryota</taxon>
        <taxon>Metazoa</taxon>
        <taxon>Chordata</taxon>
        <taxon>Craniata</taxon>
        <taxon>Vertebrata</taxon>
        <taxon>Euteleostomi</taxon>
        <taxon>Mammalia</taxon>
        <taxon>Eutheria</taxon>
        <taxon>Laurasiatheria</taxon>
        <taxon>Carnivora</taxon>
        <taxon>Feliformia</taxon>
        <taxon>Felidae</taxon>
        <taxon>Felinae</taxon>
        <taxon>Lynx</taxon>
    </lineage>
</organism>
<dbReference type="InterPro" id="IPR023621">
    <property type="entry name" value="Ribosomal_eL31_dom_sf"/>
</dbReference>
<keyword evidence="2" id="KW-0689">Ribosomal protein</keyword>
<dbReference type="GO" id="GO:0005840">
    <property type="term" value="C:ribosome"/>
    <property type="evidence" value="ECO:0007669"/>
    <property type="project" value="UniProtKB-KW"/>
</dbReference>
<dbReference type="GO" id="GO:1990904">
    <property type="term" value="C:ribonucleoprotein complex"/>
    <property type="evidence" value="ECO:0007669"/>
    <property type="project" value="UniProtKB-KW"/>
</dbReference>
<feature type="non-terminal residue" evidence="4">
    <location>
        <position position="1"/>
    </location>
</feature>
<keyword evidence="3" id="KW-0687">Ribonucleoprotein</keyword>
<gene>
    <name evidence="4" type="ORF">LYPA_23C013502</name>
</gene>
<comment type="similarity">
    <text evidence="1">Belongs to the eukaryotic ribosomal protein eL31 family.</text>
</comment>
<keyword evidence="5" id="KW-1185">Reference proteome</keyword>
<dbReference type="InterPro" id="IPR000054">
    <property type="entry name" value="Ribosomal_eL31"/>
</dbReference>
<evidence type="ECO:0000256" key="3">
    <source>
        <dbReference type="ARBA" id="ARBA00023274"/>
    </source>
</evidence>
<dbReference type="AlphaFoldDB" id="A0A485NJE9"/>
<sequence>TREDIIKIHKHTNAKGFKKHVPQAFKEIQEFTMKETRAPDMHTDTKLNTEV</sequence>
<dbReference type="Gene3D" id="3.10.440.10">
    <property type="match status" value="1"/>
</dbReference>
<dbReference type="SMART" id="SM01380">
    <property type="entry name" value="Ribosomal_L31e"/>
    <property type="match status" value="1"/>
</dbReference>
<protein>
    <submittedName>
        <fullName evidence="4">Uncharacterized protein</fullName>
    </submittedName>
</protein>
<dbReference type="Pfam" id="PF01198">
    <property type="entry name" value="Ribosomal_L31e"/>
    <property type="match status" value="1"/>
</dbReference>
<dbReference type="EMBL" id="CAAGRJ010017373">
    <property type="protein sequence ID" value="VFV32747.1"/>
    <property type="molecule type" value="Genomic_DNA"/>
</dbReference>
<evidence type="ECO:0000256" key="1">
    <source>
        <dbReference type="ARBA" id="ARBA00010808"/>
    </source>
</evidence>
<evidence type="ECO:0000256" key="2">
    <source>
        <dbReference type="ARBA" id="ARBA00022980"/>
    </source>
</evidence>
<dbReference type="GO" id="GO:0003735">
    <property type="term" value="F:structural constituent of ribosome"/>
    <property type="evidence" value="ECO:0007669"/>
    <property type="project" value="InterPro"/>
</dbReference>
<evidence type="ECO:0000313" key="5">
    <source>
        <dbReference type="Proteomes" id="UP000386466"/>
    </source>
</evidence>
<name>A0A485NJE9_LYNPA</name>
<dbReference type="Proteomes" id="UP000386466">
    <property type="component" value="Unassembled WGS sequence"/>
</dbReference>
<dbReference type="GO" id="GO:0006412">
    <property type="term" value="P:translation"/>
    <property type="evidence" value="ECO:0007669"/>
    <property type="project" value="InterPro"/>
</dbReference>